<accession>A0A4Q7JCH6</accession>
<reference evidence="2 3" key="1">
    <citation type="submission" date="2019-02" db="EMBL/GenBank/DDBJ databases">
        <title>Draft genome sequence of Amycolatopsis sp. 8-3EHSu isolated from roots of Suaeda maritima.</title>
        <authorList>
            <person name="Duangmal K."/>
            <person name="Chantavorakit T."/>
        </authorList>
    </citation>
    <scope>NUCLEOTIDE SEQUENCE [LARGE SCALE GENOMIC DNA]</scope>
    <source>
        <strain evidence="2 3">8-3EHSu</strain>
    </source>
</reference>
<dbReference type="RefSeq" id="WP_130473806.1">
    <property type="nucleotide sequence ID" value="NZ_SFCC01000002.1"/>
</dbReference>
<dbReference type="InterPro" id="IPR036705">
    <property type="entry name" value="Ribosyl_crysJ1_sf"/>
</dbReference>
<proteinExistence type="predicted"/>
<dbReference type="Gene3D" id="1.10.4080.10">
    <property type="entry name" value="ADP-ribosylation/Crystallin J1"/>
    <property type="match status" value="1"/>
</dbReference>
<evidence type="ECO:0000313" key="3">
    <source>
        <dbReference type="Proteomes" id="UP000292003"/>
    </source>
</evidence>
<dbReference type="OrthoDB" id="3632764at2"/>
<comment type="caution">
    <text evidence="2">The sequence shown here is derived from an EMBL/GenBank/DDBJ whole genome shotgun (WGS) entry which is preliminary data.</text>
</comment>
<dbReference type="EMBL" id="SFCC01000002">
    <property type="protein sequence ID" value="RZQ65019.1"/>
    <property type="molecule type" value="Genomic_DNA"/>
</dbReference>
<sequence length="700" mass="76391">MGKAVPATMNQLTAEQAISRVETWLREHPDGDRTVGPSALRVRTEHVVRSGKGWAVPYNAAAYLDRTDIGKGLFPTPVLFVPDDGGEPRHFAAAMTPPEPEPVPVVDPEFDPALLPWLDETPEWAVMYWTEPTGEIRKNPKYHTGPRWRGLPEARTTAEKLWHYKIVDWLTEDQFLRQLADTELLFLVDDNGEYLADVRHRVLAYTSSQQIPPDVTRWRRATPRQVWQRQNEITGDQPAWLELNLNRPGGERLTTLGQYINGTKAPDSPAPVDEVSPEVSAPVTEAATALAAEFQLDPPRVLSGTLPSVAAVARRYGYELTTEECLSYARGFAIRFRNLRAPHTGATPEWPEDLWANGLVAHIDSAGKPNPVPWTFGKFPVQPLPVEGSNYAWNRVLGAYIGFALGDSIGTVFDEAGAWNGEPLPRGGLTRQALFQTEAVIRGIPPVNETATVPAALPAVGRPEGWLNAVTAGTGPAPQEYSTLLATALAATTAGGTPVDGIDLAYVQAVARELIGAAAGPELTEDVDLLVTLLHMLFRRDSGAGLEVPPSPMLQVLLLMRDEPDGSPLRARLKAVVDMRVNRAANRSEQIETLGDGRTPRSVLDRALFAVLAEGTDPRAALRLAAGQSGRSSVTCAITGALLGGCYGVPGLPADWVALLPHLGLIDNIAEDVFRYFHRFGVGREPDRQADWQKRYPKAY</sequence>
<dbReference type="Pfam" id="PF03747">
    <property type="entry name" value="ADP_ribosyl_GH"/>
    <property type="match status" value="1"/>
</dbReference>
<gene>
    <name evidence="2" type="ORF">EWH70_03710</name>
</gene>
<evidence type="ECO:0000313" key="2">
    <source>
        <dbReference type="EMBL" id="RZQ65019.1"/>
    </source>
</evidence>
<evidence type="ECO:0000259" key="1">
    <source>
        <dbReference type="Pfam" id="PF15567"/>
    </source>
</evidence>
<dbReference type="InterPro" id="IPR029082">
    <property type="entry name" value="Imm35"/>
</dbReference>
<feature type="domain" description="Immunity protein 35" evidence="1">
    <location>
        <begin position="16"/>
        <end position="94"/>
    </location>
</feature>
<name>A0A4Q7JCH6_9PSEU</name>
<organism evidence="2 3">
    <name type="scientific">Amycolatopsis suaedae</name>
    <dbReference type="NCBI Taxonomy" id="2510978"/>
    <lineage>
        <taxon>Bacteria</taxon>
        <taxon>Bacillati</taxon>
        <taxon>Actinomycetota</taxon>
        <taxon>Actinomycetes</taxon>
        <taxon>Pseudonocardiales</taxon>
        <taxon>Pseudonocardiaceae</taxon>
        <taxon>Amycolatopsis</taxon>
    </lineage>
</organism>
<dbReference type="GO" id="GO:0016787">
    <property type="term" value="F:hydrolase activity"/>
    <property type="evidence" value="ECO:0007669"/>
    <property type="project" value="UniProtKB-KW"/>
</dbReference>
<dbReference type="InterPro" id="IPR005502">
    <property type="entry name" value="Ribosyl_crysJ1"/>
</dbReference>
<dbReference type="SUPFAM" id="SSF101478">
    <property type="entry name" value="ADP-ribosylglycohydrolase"/>
    <property type="match status" value="1"/>
</dbReference>
<keyword evidence="3" id="KW-1185">Reference proteome</keyword>
<protein>
    <submittedName>
        <fullName evidence="2">ADP-ribosylglycohydrolase</fullName>
    </submittedName>
</protein>
<dbReference type="Pfam" id="PF15567">
    <property type="entry name" value="Imm35"/>
    <property type="match status" value="1"/>
</dbReference>
<dbReference type="Proteomes" id="UP000292003">
    <property type="component" value="Unassembled WGS sequence"/>
</dbReference>
<dbReference type="AlphaFoldDB" id="A0A4Q7JCH6"/>
<keyword evidence="2" id="KW-0378">Hydrolase</keyword>